<keyword evidence="3" id="KW-1185">Reference proteome</keyword>
<reference evidence="2" key="1">
    <citation type="journal article" date="2023" name="BMC Genomics">
        <title>Chromosome-level genome assemblies of Cutaneotrichosporon spp. (Trichosporonales, Basidiomycota) reveal imbalanced evolution between nucleotide sequences and chromosome synteny.</title>
        <authorList>
            <person name="Kobayashi Y."/>
            <person name="Kayamori A."/>
            <person name="Aoki K."/>
            <person name="Shiwa Y."/>
            <person name="Matsutani M."/>
            <person name="Fujita N."/>
            <person name="Sugita T."/>
            <person name="Iwasaki W."/>
            <person name="Tanaka N."/>
            <person name="Takashima M."/>
        </authorList>
    </citation>
    <scope>NUCLEOTIDE SEQUENCE</scope>
    <source>
        <strain evidence="2">HIS019</strain>
    </source>
</reference>
<dbReference type="AlphaFoldDB" id="A0AA48L882"/>
<evidence type="ECO:0000313" key="2">
    <source>
        <dbReference type="EMBL" id="BEI93688.1"/>
    </source>
</evidence>
<protein>
    <submittedName>
        <fullName evidence="2">Uncharacterized protein</fullName>
    </submittedName>
</protein>
<accession>A0AA48L882</accession>
<sequence length="354" mass="40069">MSLANRRSGAPHALRIPGAPATLPSRHLSTKSTAPQLCTYGLQLSSLHIEPSDPPAIKKKNSKKPVENHEKLLVGRDPRWAHFHFNGSSALWAVHLLDHIEQTFPLQPIIALTPHCKIIRGWEAHIGAFDISHPSRLEGKPWLFPRAALTWWSESYTEQLKRLFPREDIVFLLHRAEEVIASLKAGDDEFRNLKESLYWLMAESTPSICSSVASTHTFSLSTSVTSNPSTIADKYTRSVLQSYSVRITALRTMFSAIHRLPALLVVIRSLLQYLRVRARSECAAIAARERKRTNTVFDGQVIERLGEMACWHVAPEERLEELEGLAVEWFECGERWMRDLGRLADLIDCRLGTD</sequence>
<dbReference type="GeneID" id="85497558"/>
<name>A0AA48L882_9TREE</name>
<feature type="region of interest" description="Disordered" evidence="1">
    <location>
        <begin position="1"/>
        <end position="28"/>
    </location>
</feature>
<dbReference type="KEGG" id="ccac:CcaHIS019_0601470"/>
<dbReference type="RefSeq" id="XP_060458953.1">
    <property type="nucleotide sequence ID" value="XM_060602573.1"/>
</dbReference>
<dbReference type="Proteomes" id="UP001233271">
    <property type="component" value="Chromosome 6"/>
</dbReference>
<evidence type="ECO:0000313" key="3">
    <source>
        <dbReference type="Proteomes" id="UP001233271"/>
    </source>
</evidence>
<dbReference type="EMBL" id="AP028217">
    <property type="protein sequence ID" value="BEI93688.1"/>
    <property type="molecule type" value="Genomic_DNA"/>
</dbReference>
<proteinExistence type="predicted"/>
<organism evidence="2 3">
    <name type="scientific">Cutaneotrichosporon cavernicola</name>
    <dbReference type="NCBI Taxonomy" id="279322"/>
    <lineage>
        <taxon>Eukaryota</taxon>
        <taxon>Fungi</taxon>
        <taxon>Dikarya</taxon>
        <taxon>Basidiomycota</taxon>
        <taxon>Agaricomycotina</taxon>
        <taxon>Tremellomycetes</taxon>
        <taxon>Trichosporonales</taxon>
        <taxon>Trichosporonaceae</taxon>
        <taxon>Cutaneotrichosporon</taxon>
    </lineage>
</organism>
<evidence type="ECO:0000256" key="1">
    <source>
        <dbReference type="SAM" id="MobiDB-lite"/>
    </source>
</evidence>
<gene>
    <name evidence="2" type="ORF">CcaverHIS019_0601470</name>
</gene>